<evidence type="ECO:0000313" key="5">
    <source>
        <dbReference type="Proteomes" id="UP000242770"/>
    </source>
</evidence>
<dbReference type="GO" id="GO:0051377">
    <property type="term" value="F:mannose-ethanolamine phosphotransferase activity"/>
    <property type="evidence" value="ECO:0007669"/>
    <property type="project" value="UniProtKB-UniRule"/>
</dbReference>
<keyword evidence="2" id="KW-0732">Signal</keyword>
<keyword evidence="1" id="KW-0472">Membrane</keyword>
<dbReference type="InterPro" id="IPR007070">
    <property type="entry name" value="GPI_EtnP_transferase_1"/>
</dbReference>
<dbReference type="UniPathway" id="UPA00196"/>
<feature type="transmembrane region" description="Helical" evidence="1">
    <location>
        <begin position="93"/>
        <end position="118"/>
    </location>
</feature>
<keyword evidence="1" id="KW-1133">Transmembrane helix</keyword>
<gene>
    <name evidence="4" type="primary">SSCI81590.1</name>
</gene>
<evidence type="ECO:0000259" key="3">
    <source>
        <dbReference type="Pfam" id="PF04987"/>
    </source>
</evidence>
<comment type="subcellular location">
    <subcellularLocation>
        <location evidence="1">Endoplasmic reticulum membrane</location>
        <topology evidence="1">Multi-pass membrane protein</topology>
    </subcellularLocation>
</comment>
<dbReference type="GO" id="GO:0006506">
    <property type="term" value="P:GPI anchor biosynthetic process"/>
    <property type="evidence" value="ECO:0007669"/>
    <property type="project" value="UniProtKB-UniPathway"/>
</dbReference>
<dbReference type="EC" id="2.-.-.-" evidence="1"/>
<accession>A0A0F7SB73</accession>
<sequence>MATLLLLKILVPFLILNAVFSLLATSPRLPSSATAAKTLDRGFKLLGDTSPGGLGLDSALSLVFGAGIAADVLALNFLFAVKSEGSWLEIGQTITHFVMANLLQIFMLALAAASSAILGRA</sequence>
<feature type="domain" description="GPI ethanolamine phosphate transferase 1 C-terminal" evidence="3">
    <location>
        <begin position="1"/>
        <end position="86"/>
    </location>
</feature>
<comment type="pathway">
    <text evidence="1">Glycolipid biosynthesis; glycosylphosphatidylinositol-anchor biosynthesis.</text>
</comment>
<keyword evidence="1" id="KW-0337">GPI-anchor biosynthesis</keyword>
<dbReference type="Pfam" id="PF04987">
    <property type="entry name" value="PigN"/>
    <property type="match status" value="1"/>
</dbReference>
<comment type="similarity">
    <text evidence="1">Belongs to the PIGG/PIGN/PIGO family. PIGN subfamily.</text>
</comment>
<comment type="caution">
    <text evidence="1">Lacks conserved residue(s) required for the propagation of feature annotation.</text>
</comment>
<keyword evidence="1" id="KW-0812">Transmembrane</keyword>
<dbReference type="Proteomes" id="UP000242770">
    <property type="component" value="Unassembled WGS sequence"/>
</dbReference>
<evidence type="ECO:0000313" key="4">
    <source>
        <dbReference type="EMBL" id="CDW99656.1"/>
    </source>
</evidence>
<keyword evidence="1" id="KW-0808">Transferase</keyword>
<feature type="signal peptide" evidence="2">
    <location>
        <begin position="1"/>
        <end position="21"/>
    </location>
</feature>
<keyword evidence="5" id="KW-1185">Reference proteome</keyword>
<dbReference type="InterPro" id="IPR017852">
    <property type="entry name" value="GPI_EtnP_transferase_1_C"/>
</dbReference>
<dbReference type="STRING" id="49012.A0A0F7SB73"/>
<dbReference type="EMBL" id="CCFA01004934">
    <property type="protein sequence ID" value="CDW99656.1"/>
    <property type="molecule type" value="Genomic_DNA"/>
</dbReference>
<dbReference type="GO" id="GO:0005789">
    <property type="term" value="C:endoplasmic reticulum membrane"/>
    <property type="evidence" value="ECO:0007669"/>
    <property type="project" value="UniProtKB-SubCell"/>
</dbReference>
<keyword evidence="1" id="KW-0256">Endoplasmic reticulum</keyword>
<organism evidence="4 5">
    <name type="scientific">Sporisorium scitamineum</name>
    <dbReference type="NCBI Taxonomy" id="49012"/>
    <lineage>
        <taxon>Eukaryota</taxon>
        <taxon>Fungi</taxon>
        <taxon>Dikarya</taxon>
        <taxon>Basidiomycota</taxon>
        <taxon>Ustilaginomycotina</taxon>
        <taxon>Ustilaginomycetes</taxon>
        <taxon>Ustilaginales</taxon>
        <taxon>Ustilaginaceae</taxon>
        <taxon>Sporisorium</taxon>
    </lineage>
</organism>
<proteinExistence type="inferred from homology"/>
<dbReference type="AlphaFoldDB" id="A0A0F7SB73"/>
<reference evidence="5" key="1">
    <citation type="submission" date="2014-06" db="EMBL/GenBank/DDBJ databases">
        <authorList>
            <person name="Berkman P.J."/>
        </authorList>
    </citation>
    <scope>NUCLEOTIDE SEQUENCE [LARGE SCALE GENOMIC DNA]</scope>
</reference>
<name>A0A0F7SB73_9BASI</name>
<dbReference type="PANTHER" id="PTHR12250:SF0">
    <property type="entry name" value="GPI ETHANOLAMINE PHOSPHATE TRANSFERASE 1"/>
    <property type="match status" value="1"/>
</dbReference>
<dbReference type="PANTHER" id="PTHR12250">
    <property type="entry name" value="PHOSPHATIDYLINOSITOL GLYCAN, CLASS N"/>
    <property type="match status" value="1"/>
</dbReference>
<evidence type="ECO:0000256" key="1">
    <source>
        <dbReference type="RuleBase" id="RU367138"/>
    </source>
</evidence>
<comment type="function">
    <text evidence="1">Ethanolamine phosphate transferase involved in glycosylphosphatidylinositol-anchor biosynthesis. Transfers ethanolamine phosphate to the first alpha-1,4-linked mannose of the glycosylphosphatidylinositol precursor of GPI-anchor.</text>
</comment>
<feature type="transmembrane region" description="Helical" evidence="1">
    <location>
        <begin position="59"/>
        <end position="81"/>
    </location>
</feature>
<evidence type="ECO:0000256" key="2">
    <source>
        <dbReference type="SAM" id="SignalP"/>
    </source>
</evidence>
<protein>
    <recommendedName>
        <fullName evidence="1">GPI ethanolamine phosphate transferase 1</fullName>
        <ecNumber evidence="1">2.-.-.-</ecNumber>
    </recommendedName>
</protein>
<feature type="chain" id="PRO_5002522171" description="GPI ethanolamine phosphate transferase 1" evidence="2">
    <location>
        <begin position="22"/>
        <end position="121"/>
    </location>
</feature>